<dbReference type="EMBL" id="JAQOWY010000532">
    <property type="protein sequence ID" value="KAK1840769.1"/>
    <property type="molecule type" value="Genomic_DNA"/>
</dbReference>
<dbReference type="Proteomes" id="UP001243330">
    <property type="component" value="Unassembled WGS sequence"/>
</dbReference>
<feature type="transmembrane region" description="Helical" evidence="2">
    <location>
        <begin position="36"/>
        <end position="60"/>
    </location>
</feature>
<name>A0AAD9A857_9PEZI</name>
<organism evidence="3 4">
    <name type="scientific">Colletotrichum chrysophilum</name>
    <dbReference type="NCBI Taxonomy" id="1836956"/>
    <lineage>
        <taxon>Eukaryota</taxon>
        <taxon>Fungi</taxon>
        <taxon>Dikarya</taxon>
        <taxon>Ascomycota</taxon>
        <taxon>Pezizomycotina</taxon>
        <taxon>Sordariomycetes</taxon>
        <taxon>Hypocreomycetidae</taxon>
        <taxon>Glomerellales</taxon>
        <taxon>Glomerellaceae</taxon>
        <taxon>Colletotrichum</taxon>
        <taxon>Colletotrichum gloeosporioides species complex</taxon>
    </lineage>
</organism>
<evidence type="ECO:0000313" key="3">
    <source>
        <dbReference type="EMBL" id="KAK1840769.1"/>
    </source>
</evidence>
<evidence type="ECO:0000256" key="1">
    <source>
        <dbReference type="SAM" id="MobiDB-lite"/>
    </source>
</evidence>
<dbReference type="AlphaFoldDB" id="A0AAD9A857"/>
<reference evidence="3" key="1">
    <citation type="submission" date="2023-01" db="EMBL/GenBank/DDBJ databases">
        <title>Colletotrichum chrysophilum M932 genome sequence.</title>
        <authorList>
            <person name="Baroncelli R."/>
        </authorList>
    </citation>
    <scope>NUCLEOTIDE SEQUENCE</scope>
    <source>
        <strain evidence="3">M932</strain>
    </source>
</reference>
<keyword evidence="2" id="KW-1133">Transmembrane helix</keyword>
<keyword evidence="2" id="KW-0812">Transmembrane</keyword>
<keyword evidence="4" id="KW-1185">Reference proteome</keyword>
<comment type="caution">
    <text evidence="3">The sequence shown here is derived from an EMBL/GenBank/DDBJ whole genome shotgun (WGS) entry which is preliminary data.</text>
</comment>
<feature type="compositionally biased region" description="Polar residues" evidence="1">
    <location>
        <begin position="1"/>
        <end position="14"/>
    </location>
</feature>
<proteinExistence type="predicted"/>
<evidence type="ECO:0000256" key="2">
    <source>
        <dbReference type="SAM" id="Phobius"/>
    </source>
</evidence>
<sequence>MSQQSLLSNTNPPVTISARHPSPDFPNHTAHHMTSAVTVCTSCVPLLASVVVFSGLPTLLRRVF</sequence>
<feature type="region of interest" description="Disordered" evidence="1">
    <location>
        <begin position="1"/>
        <end position="27"/>
    </location>
</feature>
<accession>A0AAD9A857</accession>
<gene>
    <name evidence="3" type="ORF">CCHR01_16611</name>
</gene>
<evidence type="ECO:0000313" key="4">
    <source>
        <dbReference type="Proteomes" id="UP001243330"/>
    </source>
</evidence>
<keyword evidence="2" id="KW-0472">Membrane</keyword>
<protein>
    <submittedName>
        <fullName evidence="3">Uncharacterized protein</fullName>
    </submittedName>
</protein>